<evidence type="ECO:0000256" key="2">
    <source>
        <dbReference type="ARBA" id="ARBA00022475"/>
    </source>
</evidence>
<feature type="transmembrane region" description="Helical" evidence="6">
    <location>
        <begin position="430"/>
        <end position="455"/>
    </location>
</feature>
<reference evidence="8 9" key="5">
    <citation type="journal article" date="2010" name="Appl. Environ. Microbiol.">
        <title>phrR-like gene praR of Azorhizobium caulinodans ORS571 is essential for symbiosis with Sesbania rostrata and is involved in expression of reb genes.</title>
        <authorList>
            <person name="Akiba N."/>
            <person name="Aono T."/>
            <person name="Toyazaki H."/>
            <person name="Sato S."/>
            <person name="Oyaizu H."/>
        </authorList>
    </citation>
    <scope>NUCLEOTIDE SEQUENCE [LARGE SCALE GENOMIC DNA]</scope>
    <source>
        <strain evidence="9">ATCC 43989 / DSM 5975 / JCM 20966 / LMG 6465 / NBRC 14845 / NCIMB 13405 / ORS 571</strain>
    </source>
</reference>
<dbReference type="InterPro" id="IPR003838">
    <property type="entry name" value="ABC3_permease_C"/>
</dbReference>
<keyword evidence="3 6" id="KW-0812">Transmembrane</keyword>
<keyword evidence="2" id="KW-1003">Cell membrane</keyword>
<keyword evidence="4 6" id="KW-1133">Transmembrane helix</keyword>
<feature type="domain" description="ABC3 transporter permease C-terminal" evidence="7">
    <location>
        <begin position="268"/>
        <end position="380"/>
    </location>
</feature>
<evidence type="ECO:0000313" key="9">
    <source>
        <dbReference type="Proteomes" id="UP000000270"/>
    </source>
</evidence>
<evidence type="ECO:0000256" key="6">
    <source>
        <dbReference type="SAM" id="Phobius"/>
    </source>
</evidence>
<evidence type="ECO:0000256" key="1">
    <source>
        <dbReference type="ARBA" id="ARBA00004651"/>
    </source>
</evidence>
<evidence type="ECO:0000256" key="5">
    <source>
        <dbReference type="ARBA" id="ARBA00023136"/>
    </source>
</evidence>
<dbReference type="STRING" id="438753.AZC_3763"/>
<reference evidence="8 9" key="4">
    <citation type="journal article" date="2009" name="Appl. Environ. Microbiol.">
        <title>Comparative genome-wide transcriptional profiling of Azorhizobium caulinodans ORS571 grown under free-living and symbiotic conditions.</title>
        <authorList>
            <person name="Tsukada S."/>
            <person name="Aono T."/>
            <person name="Akiba N."/>
            <person name="Lee KB."/>
            <person name="Liu CT."/>
            <person name="Toyazaki H."/>
            <person name="Oyaizu H."/>
        </authorList>
    </citation>
    <scope>NUCLEOTIDE SEQUENCE [LARGE SCALE GENOMIC DNA]</scope>
    <source>
        <strain evidence="9">ATCC 43989 / DSM 5975 / JCM 20966 / LMG 6465 / NBRC 14845 / NCIMB 13405 / ORS 571</strain>
    </source>
</reference>
<dbReference type="AlphaFoldDB" id="A8INK9"/>
<keyword evidence="5 6" id="KW-0472">Membrane</keyword>
<feature type="transmembrane region" description="Helical" evidence="6">
    <location>
        <begin position="24"/>
        <end position="48"/>
    </location>
</feature>
<feature type="transmembrane region" description="Helical" evidence="6">
    <location>
        <begin position="400"/>
        <end position="424"/>
    </location>
</feature>
<feature type="transmembrane region" description="Helical" evidence="6">
    <location>
        <begin position="766"/>
        <end position="797"/>
    </location>
</feature>
<reference evidence="8 9" key="6">
    <citation type="journal article" date="2011" name="Appl. Environ. Microbiol.">
        <title>Involvement of the azorhizobial chromosome partition gene (parA) in the onset of bacteroid differentiation during Sesbania rostrata stem nodule development.</title>
        <authorList>
            <person name="Liu CT."/>
            <person name="Lee KB."/>
            <person name="Wang YS."/>
            <person name="Peng MH."/>
            <person name="Lee KT."/>
            <person name="Suzuki S."/>
            <person name="Suzuki T."/>
            <person name="Oyaizu H."/>
        </authorList>
    </citation>
    <scope>NUCLEOTIDE SEQUENCE [LARGE SCALE GENOMIC DNA]</scope>
    <source>
        <strain evidence="9">ATCC 43989 / DSM 5975 / JCM 20966 / LMG 6465 / NBRC 14845 / NCIMB 13405 / ORS 571</strain>
    </source>
</reference>
<feature type="transmembrane region" description="Helical" evidence="6">
    <location>
        <begin position="803"/>
        <end position="829"/>
    </location>
</feature>
<dbReference type="GO" id="GO:0005886">
    <property type="term" value="C:plasma membrane"/>
    <property type="evidence" value="ECO:0007669"/>
    <property type="project" value="UniProtKB-SubCell"/>
</dbReference>
<dbReference type="RefSeq" id="WP_012172286.1">
    <property type="nucleotide sequence ID" value="NC_009937.1"/>
</dbReference>
<proteinExistence type="predicted"/>
<dbReference type="eggNOG" id="COG3127">
    <property type="taxonomic scope" value="Bacteria"/>
</dbReference>
<dbReference type="PANTHER" id="PTHR30287:SF1">
    <property type="entry name" value="INNER MEMBRANE PROTEIN"/>
    <property type="match status" value="1"/>
</dbReference>
<dbReference type="KEGG" id="azc:AZC_3763"/>
<organism evidence="8 9">
    <name type="scientific">Azorhizobium caulinodans (strain ATCC 43989 / DSM 5975 / JCM 20966 / LMG 6465 / NBRC 14845 / NCIMB 13405 / ORS 571)</name>
    <dbReference type="NCBI Taxonomy" id="438753"/>
    <lineage>
        <taxon>Bacteria</taxon>
        <taxon>Pseudomonadati</taxon>
        <taxon>Pseudomonadota</taxon>
        <taxon>Alphaproteobacteria</taxon>
        <taxon>Hyphomicrobiales</taxon>
        <taxon>Xanthobacteraceae</taxon>
        <taxon>Azorhizobium</taxon>
    </lineage>
</organism>
<feature type="transmembrane region" description="Helical" evidence="6">
    <location>
        <begin position="358"/>
        <end position="379"/>
    </location>
</feature>
<dbReference type="Pfam" id="PF02687">
    <property type="entry name" value="FtsX"/>
    <property type="match status" value="2"/>
</dbReference>
<reference evidence="8 9" key="1">
    <citation type="journal article" date="2007" name="Appl. Environ. Microbiol.">
        <title>Rhizobial factors required for stem nodule maturation and maintenance in Sesbania rostrata-Azorhizobium caulinodans ORS571 symbiosis.</title>
        <authorList>
            <person name="Suzuki S."/>
            <person name="Aono T."/>
            <person name="Lee KB."/>
            <person name="Suzuki T."/>
            <person name="Liu CT."/>
            <person name="Miwa H."/>
            <person name="Wakao S."/>
            <person name="Iki T."/>
            <person name="Oyaizu H."/>
        </authorList>
    </citation>
    <scope>NUCLEOTIDE SEQUENCE [LARGE SCALE GENOMIC DNA]</scope>
    <source>
        <strain evidence="9">ATCC 43989 / DSM 5975 / JCM 20966 / LMG 6465 / NBRC 14845 / NCIMB 13405 / ORS 571</strain>
    </source>
</reference>
<feature type="transmembrane region" description="Helical" evidence="6">
    <location>
        <begin position="264"/>
        <end position="288"/>
    </location>
</feature>
<keyword evidence="9" id="KW-1185">Reference proteome</keyword>
<accession>A8INK9</accession>
<feature type="transmembrane region" description="Helical" evidence="6">
    <location>
        <begin position="721"/>
        <end position="745"/>
    </location>
</feature>
<name>A8INK9_AZOC5</name>
<reference evidence="9" key="2">
    <citation type="submission" date="2007-04" db="EMBL/GenBank/DDBJ databases">
        <title>Complete genome sequence of the nitrogen-fixing bacterium Azorhizobium caulinodans ORS571.</title>
        <authorList>
            <person name="Lee K.B."/>
            <person name="Backer P.D."/>
            <person name="Aono T."/>
            <person name="Liu C.T."/>
            <person name="Suzuki S."/>
            <person name="Suzuki T."/>
            <person name="Kaneko T."/>
            <person name="Yamada M."/>
            <person name="Tabata S."/>
            <person name="Kupfer D.M."/>
            <person name="Najar F.Z."/>
            <person name="Wiley G.B."/>
            <person name="Roe B."/>
            <person name="Binnewies T."/>
            <person name="Ussery D."/>
            <person name="Vereecke D."/>
            <person name="Gevers D."/>
            <person name="Holsters M."/>
            <person name="Oyaizu H."/>
        </authorList>
    </citation>
    <scope>NUCLEOTIDE SEQUENCE [LARGE SCALE GENOMIC DNA]</scope>
    <source>
        <strain evidence="9">ATCC 43989 / DSM 5975 / JCM 20966 / LMG 6465 / NBRC 14845 / NCIMB 13405 / ORS 571</strain>
    </source>
</reference>
<feature type="transmembrane region" description="Helical" evidence="6">
    <location>
        <begin position="294"/>
        <end position="314"/>
    </location>
</feature>
<dbReference type="EMBL" id="AP009384">
    <property type="protein sequence ID" value="BAF89761.1"/>
    <property type="molecule type" value="Genomic_DNA"/>
</dbReference>
<evidence type="ECO:0000259" key="7">
    <source>
        <dbReference type="Pfam" id="PF02687"/>
    </source>
</evidence>
<reference evidence="8 9" key="3">
    <citation type="journal article" date="2008" name="BMC Genomics">
        <title>The genome of the versatile nitrogen fixer Azorhizobium caulinodans ORS571.</title>
        <authorList>
            <person name="Lee KB."/>
            <person name="Backer P.D."/>
            <person name="Aono T."/>
            <person name="Liu CT."/>
            <person name="Suzuki S."/>
            <person name="Suzuki T."/>
            <person name="Kaneko T."/>
            <person name="Yamada M."/>
            <person name="Tabata S."/>
            <person name="Kupfer D.M."/>
            <person name="Najar F.Z."/>
            <person name="Wiley G.B."/>
            <person name="Roe B."/>
            <person name="Binnewies T.T."/>
            <person name="Ussery D.W."/>
            <person name="D'Haeze W."/>
            <person name="Herder J.D."/>
            <person name="Gevers D."/>
            <person name="Vereecke D."/>
            <person name="Holsters M."/>
            <person name="Oyaizu H."/>
        </authorList>
    </citation>
    <scope>NUCLEOTIDE SEQUENCE [LARGE SCALE GENOMIC DNA]</scope>
    <source>
        <strain evidence="9">ATCC 43989 / DSM 5975 / JCM 20966 / LMG 6465 / NBRC 14845 / NCIMB 13405 / ORS 571</strain>
    </source>
</reference>
<comment type="subcellular location">
    <subcellularLocation>
        <location evidence="1">Cell membrane</location>
        <topology evidence="1">Multi-pass membrane protein</topology>
    </subcellularLocation>
</comment>
<dbReference type="InterPro" id="IPR038766">
    <property type="entry name" value="Membrane_comp_ABC_pdt"/>
</dbReference>
<protein>
    <submittedName>
        <fullName evidence="8">Putative ABC transporter permease protein</fullName>
    </submittedName>
</protein>
<dbReference type="PANTHER" id="PTHR30287">
    <property type="entry name" value="MEMBRANE COMPONENT OF PREDICTED ABC SUPERFAMILY METABOLITE UPTAKE TRANSPORTER"/>
    <property type="match status" value="1"/>
</dbReference>
<evidence type="ECO:0000313" key="8">
    <source>
        <dbReference type="EMBL" id="BAF89761.1"/>
    </source>
</evidence>
<sequence>MSTARLSVAFAFALRELRGAKRGFGIFLACLVLGVMSIAGGGSFARALTDGLAREGRSILGGDAAFTLIQREASDPERALLASGGTVGRVALMRAMARTESGAATLVEMKAVDRTYPLVGSAELAPPMPLDAALALKDGLYGAVVDETFLSRLEVKVGDVIRIGEAAFQLRAVLASEPDRLASGVGFGPRFLISDAALDATKLIQPGSLVRWSYRVRLDDPRPEALAAFVEKVRAGAPEAGFEVRTRDAASPQLERNVKRIAQYLTLVGLTALLVGGVGVANAVSAHLAEKREVIATLKALGATRATIFTTYLFEVAIIAGLGIVLGLVLGAAVPFVAAGVMAAYIPFPLSPHVDAVALAFAALYGALVTFAFTLWPLARAQEAPVSALFRDEIGARRRWPRWPALVGCAAAVVALVAVALVTAEDQRSALIFLAASAAVFLLLRLVALGIMALARRLPRPRGTMARLALANIHRPGALTPTVVLSLGLGLSLLTAIALIDRSLTQEISGSLAEKAPSFFFVDVPSSEQEAFAAFIATHAPEAAYKSVPMLRGRITALNDVPAEEVKPAPDAAWVLQSDRGISFGNEVPEGSTVVAGRWWSPDEPEAQVSFDRKLAEGLGLKLGDSVTVNVLGRSITAKLTNFRDVKWERLGINFVMQFSPATFAGAPYSVLATLTFPEGAGSARELAFMREVAAAYPAVTTVRVKEALDQANKMVGDLAFGIRIASLVTLLTSILVLAGALAAGHQHRVYDAVILKTLGATRRSLVGAYALEYAGLGLVTAVFAIGAGALAAYFVVTRVMTIAFTFAPGAALGAVVLALVFTVGFGLVGTWRALSQPPVRVLRHL</sequence>
<feature type="domain" description="ABC3 transporter permease C-terminal" evidence="7">
    <location>
        <begin position="725"/>
        <end position="839"/>
    </location>
</feature>
<dbReference type="Proteomes" id="UP000000270">
    <property type="component" value="Chromosome"/>
</dbReference>
<evidence type="ECO:0000256" key="3">
    <source>
        <dbReference type="ARBA" id="ARBA00022692"/>
    </source>
</evidence>
<evidence type="ECO:0000256" key="4">
    <source>
        <dbReference type="ARBA" id="ARBA00022989"/>
    </source>
</evidence>
<feature type="transmembrane region" description="Helical" evidence="6">
    <location>
        <begin position="321"/>
        <end position="346"/>
    </location>
</feature>
<gene>
    <name evidence="8" type="ordered locus">AZC_3763</name>
</gene>
<dbReference type="HOGENOM" id="CLU_009475_3_1_5"/>